<reference evidence="2" key="1">
    <citation type="submission" date="2018-05" db="EMBL/GenBank/DDBJ databases">
        <authorList>
            <person name="Lanie J.A."/>
            <person name="Ng W.-L."/>
            <person name="Kazmierczak K.M."/>
            <person name="Andrzejewski T.M."/>
            <person name="Davidsen T.M."/>
            <person name="Wayne K.J."/>
            <person name="Tettelin H."/>
            <person name="Glass J.I."/>
            <person name="Rusch D."/>
            <person name="Podicherti R."/>
            <person name="Tsui H.-C.T."/>
            <person name="Winkler M.E."/>
        </authorList>
    </citation>
    <scope>NUCLEOTIDE SEQUENCE</scope>
    <source>
        <strain evidence="2">ZC4RG45</strain>
    </source>
</reference>
<accession>A0A2W4LG44</accession>
<dbReference type="EMBL" id="QGUI01000111">
    <property type="protein sequence ID" value="PZN00070.1"/>
    <property type="molecule type" value="Genomic_DNA"/>
</dbReference>
<name>A0A2W4LG44_9PSEU</name>
<gene>
    <name evidence="2" type="ORF">DIU77_04415</name>
</gene>
<evidence type="ECO:0000256" key="1">
    <source>
        <dbReference type="SAM" id="Phobius"/>
    </source>
</evidence>
<keyword evidence="1" id="KW-0812">Transmembrane</keyword>
<organism evidence="2">
    <name type="scientific">Thermocrispum agreste</name>
    <dbReference type="NCBI Taxonomy" id="37925"/>
    <lineage>
        <taxon>Bacteria</taxon>
        <taxon>Bacillati</taxon>
        <taxon>Actinomycetota</taxon>
        <taxon>Actinomycetes</taxon>
        <taxon>Pseudonocardiales</taxon>
        <taxon>Pseudonocardiaceae</taxon>
        <taxon>Thermocrispum</taxon>
    </lineage>
</organism>
<keyword evidence="1" id="KW-1133">Transmembrane helix</keyword>
<sequence>MVDSDGKPVQPQAPLDVRIRDAALAALRNLPRLTERPPSFVESLEYSQHGDWTTSDNGLKRAVHGLCTLLAYLLTYPLDIVIRVRAKPIGFVLTLAVLIVLINALS</sequence>
<feature type="transmembrane region" description="Helical" evidence="1">
    <location>
        <begin position="62"/>
        <end position="82"/>
    </location>
</feature>
<dbReference type="AlphaFoldDB" id="A0A2W4LG44"/>
<protein>
    <submittedName>
        <fullName evidence="2">Uncharacterized protein</fullName>
    </submittedName>
</protein>
<keyword evidence="1" id="KW-0472">Membrane</keyword>
<proteinExistence type="predicted"/>
<feature type="transmembrane region" description="Helical" evidence="1">
    <location>
        <begin position="89"/>
        <end position="105"/>
    </location>
</feature>
<evidence type="ECO:0000313" key="2">
    <source>
        <dbReference type="EMBL" id="PZN00070.1"/>
    </source>
</evidence>
<comment type="caution">
    <text evidence="2">The sequence shown here is derived from an EMBL/GenBank/DDBJ whole genome shotgun (WGS) entry which is preliminary data.</text>
</comment>